<dbReference type="OrthoDB" id="5975154at2759"/>
<evidence type="ECO:0000259" key="8">
    <source>
        <dbReference type="Pfam" id="PF02932"/>
    </source>
</evidence>
<feature type="transmembrane region" description="Helical" evidence="6">
    <location>
        <begin position="468"/>
        <end position="486"/>
    </location>
</feature>
<keyword evidence="10" id="KW-1185">Reference proteome</keyword>
<dbReference type="Gene3D" id="2.70.170.10">
    <property type="entry name" value="Neurotransmitter-gated ion-channel ligand-binding domain"/>
    <property type="match status" value="1"/>
</dbReference>
<dbReference type="AlphaFoldDB" id="A0A7M6DN47"/>
<dbReference type="RefSeq" id="XP_066925495.1">
    <property type="nucleotide sequence ID" value="XM_067069394.1"/>
</dbReference>
<dbReference type="InterPro" id="IPR038050">
    <property type="entry name" value="Neuro_actylchol_rec"/>
</dbReference>
<dbReference type="InterPro" id="IPR018000">
    <property type="entry name" value="Neurotransmitter_ion_chnl_CS"/>
</dbReference>
<keyword evidence="6" id="KW-0732">Signal</keyword>
<dbReference type="CDD" id="cd18997">
    <property type="entry name" value="LGIC_ECD_nAChR"/>
    <property type="match status" value="1"/>
</dbReference>
<accession>A0A7M6DN47</accession>
<feature type="domain" description="Neurotransmitter-gated ion-channel ligand-binding" evidence="7">
    <location>
        <begin position="31"/>
        <end position="241"/>
    </location>
</feature>
<dbReference type="PRINTS" id="PR00252">
    <property type="entry name" value="NRIONCHANNEL"/>
</dbReference>
<dbReference type="GeneID" id="136812865"/>
<feature type="transmembrane region" description="Helical" evidence="6">
    <location>
        <begin position="274"/>
        <end position="295"/>
    </location>
</feature>
<dbReference type="InterPro" id="IPR006201">
    <property type="entry name" value="Neur_channel"/>
</dbReference>
<dbReference type="FunFam" id="1.20.58.390:FF:000043">
    <property type="entry name" value="AcetylCholine Receptor"/>
    <property type="match status" value="1"/>
</dbReference>
<evidence type="ECO:0000256" key="3">
    <source>
        <dbReference type="ARBA" id="ARBA00022692"/>
    </source>
</evidence>
<evidence type="ECO:0000313" key="10">
    <source>
        <dbReference type="Proteomes" id="UP000594262"/>
    </source>
</evidence>
<protein>
    <submittedName>
        <fullName evidence="9">Uncharacterized protein</fullName>
    </submittedName>
</protein>
<evidence type="ECO:0000259" key="7">
    <source>
        <dbReference type="Pfam" id="PF02931"/>
    </source>
</evidence>
<dbReference type="GO" id="GO:0016020">
    <property type="term" value="C:membrane"/>
    <property type="evidence" value="ECO:0007669"/>
    <property type="project" value="UniProtKB-SubCell"/>
</dbReference>
<dbReference type="Proteomes" id="UP000594262">
    <property type="component" value="Unplaced"/>
</dbReference>
<dbReference type="Pfam" id="PF02931">
    <property type="entry name" value="Neur_chan_LBD"/>
    <property type="match status" value="1"/>
</dbReference>
<keyword evidence="6" id="KW-0813">Transport</keyword>
<evidence type="ECO:0000313" key="9">
    <source>
        <dbReference type="EnsemblMetazoa" id="CLYHEMP017261.1"/>
    </source>
</evidence>
<dbReference type="InterPro" id="IPR036734">
    <property type="entry name" value="Neur_chan_lig-bd_sf"/>
</dbReference>
<keyword evidence="5 6" id="KW-0472">Membrane</keyword>
<dbReference type="EnsemblMetazoa" id="CLYHEMT017261.1">
    <property type="protein sequence ID" value="CLYHEMP017261.1"/>
    <property type="gene ID" value="CLYHEMG017261"/>
</dbReference>
<proteinExistence type="inferred from homology"/>
<dbReference type="GO" id="GO:0004888">
    <property type="term" value="F:transmembrane signaling receptor activity"/>
    <property type="evidence" value="ECO:0007669"/>
    <property type="project" value="InterPro"/>
</dbReference>
<dbReference type="SUPFAM" id="SSF63712">
    <property type="entry name" value="Nicotinic receptor ligand binding domain-like"/>
    <property type="match status" value="1"/>
</dbReference>
<comment type="similarity">
    <text evidence="2">Belongs to the ligand-gated ion channel (TC 1.A.9) family. Acetylcholine receptor (TC 1.A.9.1) subfamily.</text>
</comment>
<evidence type="ECO:0000256" key="5">
    <source>
        <dbReference type="ARBA" id="ARBA00023136"/>
    </source>
</evidence>
<evidence type="ECO:0000256" key="6">
    <source>
        <dbReference type="RuleBase" id="RU000687"/>
    </source>
</evidence>
<feature type="domain" description="Neurotransmitter-gated ion-channel transmembrane" evidence="8">
    <location>
        <begin position="249"/>
        <end position="485"/>
    </location>
</feature>
<sequence>MFGFAKINYLLINILLVNLPISYISSSRNGESRLVEDLFRNYNKEARPVLNDSTILTLNLGIALHQLIEVKEKQEYFAISLFVRQLWTDENLVWDPANYSGVETINVSPRQVWLPDLVLYNNVDEDKSFGGSLDQLNNRVIVRNDGSIKWLTPAIFRAKCGMNVEFFPFDTQICTLKFGSWTYNGFQIDLKNLTRDVDFASYSKHSEWLITDGYLRRNVVTYTCCPEPFPDVTVTLTLKRRSLFYLMNLIFPMVVISMLTMLSFYLPAESGERIALAITLLLAMTVFMLIVGEIIPPTSDSVPLVATFFSAVMLEMVLMVVILCYVLKFHFKTKEDEMPRWMRRLILDNLSYSLGIRPRSKKKEKTEETLGDKVKTVLELKSINRTNGIGTVTVVQNGVLTKHGGDINKTFENCFMHQNVDSMKDSDDNSTRYLGQKLDIFLEKLLLDEEDAKAKEEWRICAMTIDRLSLYMFGIIFVVTSLSIFLKAPEYVA</sequence>
<evidence type="ECO:0000256" key="2">
    <source>
        <dbReference type="ARBA" id="ARBA00009237"/>
    </source>
</evidence>
<keyword evidence="4 6" id="KW-1133">Transmembrane helix</keyword>
<keyword evidence="6" id="KW-0406">Ion transport</keyword>
<dbReference type="InterPro" id="IPR006202">
    <property type="entry name" value="Neur_chan_lig-bd"/>
</dbReference>
<dbReference type="PROSITE" id="PS00236">
    <property type="entry name" value="NEUROTR_ION_CHANNEL"/>
    <property type="match status" value="1"/>
</dbReference>
<evidence type="ECO:0000256" key="4">
    <source>
        <dbReference type="ARBA" id="ARBA00022989"/>
    </source>
</evidence>
<comment type="subcellular location">
    <subcellularLocation>
        <location evidence="1">Membrane</location>
        <topology evidence="1">Multi-pass membrane protein</topology>
    </subcellularLocation>
</comment>
<keyword evidence="3 6" id="KW-0812">Transmembrane</keyword>
<dbReference type="Pfam" id="PF02932">
    <property type="entry name" value="Neur_chan_memb"/>
    <property type="match status" value="1"/>
</dbReference>
<keyword evidence="6" id="KW-0407">Ion channel</keyword>
<dbReference type="CDD" id="cd19051">
    <property type="entry name" value="LGIC_TM_cation"/>
    <property type="match status" value="1"/>
</dbReference>
<feature type="transmembrane region" description="Helical" evidence="6">
    <location>
        <begin position="301"/>
        <end position="327"/>
    </location>
</feature>
<dbReference type="InterPro" id="IPR006029">
    <property type="entry name" value="Neurotrans-gated_channel_TM"/>
</dbReference>
<feature type="transmembrane region" description="Helical" evidence="6">
    <location>
        <begin position="243"/>
        <end position="267"/>
    </location>
</feature>
<feature type="chain" id="PRO_5029938287" evidence="6">
    <location>
        <begin position="27"/>
        <end position="493"/>
    </location>
</feature>
<dbReference type="GO" id="GO:0005230">
    <property type="term" value="F:extracellular ligand-gated monoatomic ion channel activity"/>
    <property type="evidence" value="ECO:0007669"/>
    <property type="project" value="InterPro"/>
</dbReference>
<name>A0A7M6DN47_9CNID</name>
<dbReference type="SUPFAM" id="SSF90112">
    <property type="entry name" value="Neurotransmitter-gated ion-channel transmembrane pore"/>
    <property type="match status" value="1"/>
</dbReference>
<dbReference type="FunFam" id="2.70.170.10:FF:000016">
    <property type="entry name" value="Nicotinic acetylcholine receptor subunit"/>
    <property type="match status" value="1"/>
</dbReference>
<reference evidence="9" key="1">
    <citation type="submission" date="2021-01" db="UniProtKB">
        <authorList>
            <consortium name="EnsemblMetazoa"/>
        </authorList>
    </citation>
    <scope>IDENTIFICATION</scope>
</reference>
<feature type="signal peptide" evidence="6">
    <location>
        <begin position="1"/>
        <end position="26"/>
    </location>
</feature>
<organism evidence="9 10">
    <name type="scientific">Clytia hemisphaerica</name>
    <dbReference type="NCBI Taxonomy" id="252671"/>
    <lineage>
        <taxon>Eukaryota</taxon>
        <taxon>Metazoa</taxon>
        <taxon>Cnidaria</taxon>
        <taxon>Hydrozoa</taxon>
        <taxon>Hydroidolina</taxon>
        <taxon>Leptothecata</taxon>
        <taxon>Obeliida</taxon>
        <taxon>Clytiidae</taxon>
        <taxon>Clytia</taxon>
    </lineage>
</organism>
<dbReference type="InterPro" id="IPR036719">
    <property type="entry name" value="Neuro-gated_channel_TM_sf"/>
</dbReference>
<dbReference type="PANTHER" id="PTHR18945">
    <property type="entry name" value="NEUROTRANSMITTER GATED ION CHANNEL"/>
    <property type="match status" value="1"/>
</dbReference>
<dbReference type="NCBIfam" id="TIGR00860">
    <property type="entry name" value="LIC"/>
    <property type="match status" value="1"/>
</dbReference>
<dbReference type="Gene3D" id="1.20.58.390">
    <property type="entry name" value="Neurotransmitter-gated ion-channel transmembrane domain"/>
    <property type="match status" value="2"/>
</dbReference>
<evidence type="ECO:0000256" key="1">
    <source>
        <dbReference type="ARBA" id="ARBA00004141"/>
    </source>
</evidence>